<name>A0A565C554_9BRAS</name>
<keyword evidence="2" id="KW-1185">Reference proteome</keyword>
<sequence length="107" mass="12005">MVVSKWSAKLSLTRTFLNRCRELASFCRELLLSIAEILKIRSSAIISPNTCGRGFPAVISLDTFEDSQRVLQGCYRRVILSSAEISGRYCRDLSPPVITLAKYIFVS</sequence>
<dbReference type="EMBL" id="CABITT030000006">
    <property type="protein sequence ID" value="VVB08794.1"/>
    <property type="molecule type" value="Genomic_DNA"/>
</dbReference>
<comment type="caution">
    <text evidence="1">The sequence shown here is derived from an EMBL/GenBank/DDBJ whole genome shotgun (WGS) entry which is preliminary data.</text>
</comment>
<gene>
    <name evidence="1" type="ORF">ANE_LOCUS19238</name>
</gene>
<evidence type="ECO:0000313" key="1">
    <source>
        <dbReference type="EMBL" id="VVB08794.1"/>
    </source>
</evidence>
<protein>
    <submittedName>
        <fullName evidence="1">Uncharacterized protein</fullName>
    </submittedName>
</protein>
<dbReference type="Proteomes" id="UP000489600">
    <property type="component" value="Unassembled WGS sequence"/>
</dbReference>
<evidence type="ECO:0000313" key="2">
    <source>
        <dbReference type="Proteomes" id="UP000489600"/>
    </source>
</evidence>
<organism evidence="1 2">
    <name type="scientific">Arabis nemorensis</name>
    <dbReference type="NCBI Taxonomy" id="586526"/>
    <lineage>
        <taxon>Eukaryota</taxon>
        <taxon>Viridiplantae</taxon>
        <taxon>Streptophyta</taxon>
        <taxon>Embryophyta</taxon>
        <taxon>Tracheophyta</taxon>
        <taxon>Spermatophyta</taxon>
        <taxon>Magnoliopsida</taxon>
        <taxon>eudicotyledons</taxon>
        <taxon>Gunneridae</taxon>
        <taxon>Pentapetalae</taxon>
        <taxon>rosids</taxon>
        <taxon>malvids</taxon>
        <taxon>Brassicales</taxon>
        <taxon>Brassicaceae</taxon>
        <taxon>Arabideae</taxon>
        <taxon>Arabis</taxon>
    </lineage>
</organism>
<reference evidence="1" key="1">
    <citation type="submission" date="2019-07" db="EMBL/GenBank/DDBJ databases">
        <authorList>
            <person name="Dittberner H."/>
        </authorList>
    </citation>
    <scope>NUCLEOTIDE SEQUENCE [LARGE SCALE GENOMIC DNA]</scope>
</reference>
<proteinExistence type="predicted"/>
<accession>A0A565C554</accession>
<dbReference type="AlphaFoldDB" id="A0A565C554"/>